<gene>
    <name evidence="1" type="ORF">MVI01_00900</name>
</gene>
<proteinExistence type="predicted"/>
<accession>A0A511H439</accession>
<evidence type="ECO:0000313" key="2">
    <source>
        <dbReference type="Proteomes" id="UP000321224"/>
    </source>
</evidence>
<name>A0A511H439_9BACT</name>
<evidence type="ECO:0000313" key="1">
    <source>
        <dbReference type="EMBL" id="GEL68306.1"/>
    </source>
</evidence>
<comment type="caution">
    <text evidence="1">The sequence shown here is derived from an EMBL/GenBank/DDBJ whole genome shotgun (WGS) entry which is preliminary data.</text>
</comment>
<reference evidence="1 2" key="1">
    <citation type="submission" date="2019-07" db="EMBL/GenBank/DDBJ databases">
        <title>Whole genome shotgun sequence of Myxococcus virescens NBRC 100334.</title>
        <authorList>
            <person name="Hosoyama A."/>
            <person name="Uohara A."/>
            <person name="Ohji S."/>
            <person name="Ichikawa N."/>
        </authorList>
    </citation>
    <scope>NUCLEOTIDE SEQUENCE [LARGE SCALE GENOMIC DNA]</scope>
    <source>
        <strain evidence="1 2">NBRC 100334</strain>
    </source>
</reference>
<dbReference type="Proteomes" id="UP000321224">
    <property type="component" value="Unassembled WGS sequence"/>
</dbReference>
<protein>
    <submittedName>
        <fullName evidence="1">Uncharacterized protein</fullName>
    </submittedName>
</protein>
<organism evidence="1 2">
    <name type="scientific">Myxococcus virescens</name>
    <dbReference type="NCBI Taxonomy" id="83456"/>
    <lineage>
        <taxon>Bacteria</taxon>
        <taxon>Pseudomonadati</taxon>
        <taxon>Myxococcota</taxon>
        <taxon>Myxococcia</taxon>
        <taxon>Myxococcales</taxon>
        <taxon>Cystobacterineae</taxon>
        <taxon>Myxococcaceae</taxon>
        <taxon>Myxococcus</taxon>
    </lineage>
</organism>
<dbReference type="EMBL" id="BJVY01000001">
    <property type="protein sequence ID" value="GEL68306.1"/>
    <property type="molecule type" value="Genomic_DNA"/>
</dbReference>
<sequence length="57" mass="6562">MDDLMPKQFFKWTDDVYLFGRWELGHPLAHEGRKLDDQLGAVQASQVHIAGQVPNRV</sequence>
<dbReference type="AlphaFoldDB" id="A0A511H439"/>